<evidence type="ECO:0000313" key="14">
    <source>
        <dbReference type="Proteomes" id="UP000190274"/>
    </source>
</evidence>
<dbReference type="GO" id="GO:0070260">
    <property type="term" value="F:5'-tyrosyl-DNA phosphodiesterase activity"/>
    <property type="evidence" value="ECO:0007669"/>
    <property type="project" value="EnsemblFungi"/>
</dbReference>
<evidence type="ECO:0000256" key="5">
    <source>
        <dbReference type="ARBA" id="ARBA00022801"/>
    </source>
</evidence>
<dbReference type="OrthoDB" id="47785at2759"/>
<evidence type="ECO:0000256" key="3">
    <source>
        <dbReference type="ARBA" id="ARBA00022722"/>
    </source>
</evidence>
<dbReference type="GO" id="GO:0006281">
    <property type="term" value="P:DNA repair"/>
    <property type="evidence" value="ECO:0007669"/>
    <property type="project" value="UniProtKB-KW"/>
</dbReference>
<evidence type="ECO:0000256" key="10">
    <source>
        <dbReference type="PIRSR" id="PIRSR610347-2"/>
    </source>
</evidence>
<evidence type="ECO:0000256" key="4">
    <source>
        <dbReference type="ARBA" id="ARBA00022763"/>
    </source>
</evidence>
<keyword evidence="4" id="KW-0227">DNA damage</keyword>
<feature type="binding site" evidence="10">
    <location>
        <position position="443"/>
    </location>
    <ligand>
        <name>substrate</name>
    </ligand>
</feature>
<evidence type="ECO:0000256" key="1">
    <source>
        <dbReference type="ARBA" id="ARBA00004123"/>
    </source>
</evidence>
<dbReference type="GO" id="GO:0004527">
    <property type="term" value="F:exonuclease activity"/>
    <property type="evidence" value="ECO:0007669"/>
    <property type="project" value="UniProtKB-KW"/>
</dbReference>
<evidence type="ECO:0000256" key="6">
    <source>
        <dbReference type="ARBA" id="ARBA00022839"/>
    </source>
</evidence>
<evidence type="ECO:0000256" key="7">
    <source>
        <dbReference type="ARBA" id="ARBA00023204"/>
    </source>
</evidence>
<evidence type="ECO:0000256" key="12">
    <source>
        <dbReference type="SAM" id="MobiDB-lite"/>
    </source>
</evidence>
<feature type="active site" description="Nucleophile" evidence="9">
    <location>
        <position position="189"/>
    </location>
</feature>
<feature type="site" description="Interaction with DNA" evidence="11">
    <location>
        <position position="475"/>
    </location>
</feature>
<dbReference type="GO" id="GO:0003690">
    <property type="term" value="F:double-stranded DNA binding"/>
    <property type="evidence" value="ECO:0007669"/>
    <property type="project" value="TreeGrafter"/>
</dbReference>
<keyword evidence="7" id="KW-0234">DNA repair</keyword>
<evidence type="ECO:0000256" key="2">
    <source>
        <dbReference type="ARBA" id="ARBA00010205"/>
    </source>
</evidence>
<keyword evidence="8" id="KW-0539">Nucleus</keyword>
<evidence type="ECO:0000256" key="8">
    <source>
        <dbReference type="ARBA" id="ARBA00023242"/>
    </source>
</evidence>
<dbReference type="Proteomes" id="UP000190274">
    <property type="component" value="Chromosome A"/>
</dbReference>
<dbReference type="STRING" id="1266660.A0A1G4IN17"/>
<feature type="compositionally biased region" description="Basic and acidic residues" evidence="12">
    <location>
        <begin position="13"/>
        <end position="24"/>
    </location>
</feature>
<dbReference type="InterPro" id="IPR010347">
    <property type="entry name" value="Tdp1"/>
</dbReference>
<dbReference type="GO" id="GO:0005634">
    <property type="term" value="C:nucleus"/>
    <property type="evidence" value="ECO:0007669"/>
    <property type="project" value="UniProtKB-SubCell"/>
</dbReference>
<dbReference type="EMBL" id="LT598460">
    <property type="protein sequence ID" value="SCU78067.1"/>
    <property type="molecule type" value="Genomic_DNA"/>
</dbReference>
<accession>A0A1G4IN17</accession>
<keyword evidence="3" id="KW-0540">Nuclease</keyword>
<evidence type="ECO:0000256" key="11">
    <source>
        <dbReference type="PIRSR" id="PIRSR610347-3"/>
    </source>
</evidence>
<keyword evidence="6" id="KW-0269">Exonuclease</keyword>
<dbReference type="GO" id="GO:0005739">
    <property type="term" value="C:mitochondrion"/>
    <property type="evidence" value="ECO:0007669"/>
    <property type="project" value="EnsemblFungi"/>
</dbReference>
<organism evidence="13 14">
    <name type="scientific">Lachancea dasiensis</name>
    <dbReference type="NCBI Taxonomy" id="1072105"/>
    <lineage>
        <taxon>Eukaryota</taxon>
        <taxon>Fungi</taxon>
        <taxon>Dikarya</taxon>
        <taxon>Ascomycota</taxon>
        <taxon>Saccharomycotina</taxon>
        <taxon>Saccharomycetes</taxon>
        <taxon>Saccharomycetales</taxon>
        <taxon>Saccharomycetaceae</taxon>
        <taxon>Lachancea</taxon>
    </lineage>
</organism>
<feature type="compositionally biased region" description="Polar residues" evidence="12">
    <location>
        <begin position="81"/>
        <end position="92"/>
    </location>
</feature>
<reference evidence="13 14" key="1">
    <citation type="submission" date="2016-03" db="EMBL/GenBank/DDBJ databases">
        <authorList>
            <person name="Devillers H."/>
        </authorList>
    </citation>
    <scope>NUCLEOTIDE SEQUENCE [LARGE SCALE GENOMIC DNA]</scope>
    <source>
        <strain evidence="13">CBS 10888</strain>
    </source>
</reference>
<dbReference type="Gene3D" id="3.30.870.10">
    <property type="entry name" value="Endonuclease Chain A"/>
    <property type="match status" value="2"/>
</dbReference>
<evidence type="ECO:0000256" key="9">
    <source>
        <dbReference type="PIRSR" id="PIRSR610347-1"/>
    </source>
</evidence>
<feature type="compositionally biased region" description="Polar residues" evidence="12">
    <location>
        <begin position="48"/>
        <end position="63"/>
    </location>
</feature>
<protein>
    <submittedName>
        <fullName evidence="13">LADA_0A03642g1_1</fullName>
    </submittedName>
</protein>
<feature type="region of interest" description="Disordered" evidence="12">
    <location>
        <begin position="1"/>
        <end position="63"/>
    </location>
</feature>
<dbReference type="PANTHER" id="PTHR12415">
    <property type="entry name" value="TYROSYL-DNA PHOSPHODIESTERASE 1"/>
    <property type="match status" value="1"/>
</dbReference>
<dbReference type="SUPFAM" id="SSF56024">
    <property type="entry name" value="Phospholipase D/nuclease"/>
    <property type="match status" value="2"/>
</dbReference>
<dbReference type="AlphaFoldDB" id="A0A1G4IN17"/>
<dbReference type="PANTHER" id="PTHR12415:SF0">
    <property type="entry name" value="TYROSYL-DNA PHOSPHODIESTERASE 1"/>
    <property type="match status" value="1"/>
</dbReference>
<gene>
    <name evidence="13" type="ORF">LADA_0A03642G</name>
</gene>
<dbReference type="Pfam" id="PF06087">
    <property type="entry name" value="Tyr-DNA_phospho"/>
    <property type="match status" value="1"/>
</dbReference>
<name>A0A1G4IN17_9SACH</name>
<proteinExistence type="inferred from homology"/>
<sequence length="576" mass="65024">MPEKPPPVGARKRTQEHWEKFEYRKKSKVNNEQSDSVDQVKRSPNIIDLTSDNDSPEETSTTDVSYIEPIHSSADEADQKLPSSSNENQETTAPFRLIKSDIYDSNRASQHFITLEEIFGDRSIAKSWLFSFQYELDYILPMFPLHAEITIVAQNGTILPVSQPNSKVLTLLARLKTLLVNLPPYSCHHSKMVINLYNNGDCQLFIPSNNFTSAETNLPTQIVWSSPRLKSSSCESSSSAFKDSLLTYLKGYEINLKPLVAVLETVDFLPLDDSGSQFVYSHPKVAGCGLSQLSTLLRDKKHTHLIDQSTHHYLCQTSTIGSPIKAGLRSPGNLFTHYMIPLFSGLLDPKTNAKANPGRKANEIPNLKERFDTNHIKPYIVYPTAQELQKSAMGYLAGGWFHYHWLRNQVSQDVHQLLRSWGVFHKRQTHTTDARKATPSHTKFYMKSTGTCLTDSKRSPLRTPEWVLYTTANLSLNAWGTLTSKPRNYEVGVLFKSSEDNAIELQSVTDLVYSPFIGTGETIGDGKPEFLKRKKTLVMVPFDIPPKPYGELDDSFCISRNYVEPDSLGRYHQPQG</sequence>
<evidence type="ECO:0000313" key="13">
    <source>
        <dbReference type="EMBL" id="SCU78067.1"/>
    </source>
</evidence>
<feature type="active site" description="Proton donor/acceptor" evidence="9">
    <location>
        <position position="441"/>
    </location>
</feature>
<feature type="region of interest" description="Disordered" evidence="12">
    <location>
        <begin position="73"/>
        <end position="92"/>
    </location>
</feature>
<comment type="similarity">
    <text evidence="2">Belongs to the tyrosyl-DNA phosphodiesterase family.</text>
</comment>
<comment type="subcellular location">
    <subcellularLocation>
        <location evidence="1">Nucleus</location>
    </subcellularLocation>
</comment>
<feature type="binding site" evidence="10">
    <location>
        <position position="191"/>
    </location>
    <ligand>
        <name>substrate</name>
    </ligand>
</feature>
<dbReference type="GO" id="GO:0003697">
    <property type="term" value="F:single-stranded DNA binding"/>
    <property type="evidence" value="ECO:0007669"/>
    <property type="project" value="TreeGrafter"/>
</dbReference>
<dbReference type="GO" id="GO:0017005">
    <property type="term" value="F:3'-tyrosyl-DNA phosphodiesterase activity"/>
    <property type="evidence" value="ECO:0007669"/>
    <property type="project" value="EnsemblFungi"/>
</dbReference>
<keyword evidence="5" id="KW-0378">Hydrolase</keyword>
<keyword evidence="14" id="KW-1185">Reference proteome</keyword>